<feature type="transmembrane region" description="Helical" evidence="1">
    <location>
        <begin position="215"/>
        <end position="233"/>
    </location>
</feature>
<feature type="transmembrane region" description="Helical" evidence="1">
    <location>
        <begin position="172"/>
        <end position="195"/>
    </location>
</feature>
<organism evidence="2 3">
    <name type="scientific">Sphingomonas lacunae</name>
    <dbReference type="NCBI Taxonomy" id="2698828"/>
    <lineage>
        <taxon>Bacteria</taxon>
        <taxon>Pseudomonadati</taxon>
        <taxon>Pseudomonadota</taxon>
        <taxon>Alphaproteobacteria</taxon>
        <taxon>Sphingomonadales</taxon>
        <taxon>Sphingomonadaceae</taxon>
        <taxon>Sphingomonas</taxon>
    </lineage>
</organism>
<reference evidence="2 3" key="1">
    <citation type="submission" date="2020-01" db="EMBL/GenBank/DDBJ databases">
        <title>Sphingomonas sp. strain CSW-10.</title>
        <authorList>
            <person name="Chen W.-M."/>
        </authorList>
    </citation>
    <scope>NUCLEOTIDE SEQUENCE [LARGE SCALE GENOMIC DNA]</scope>
    <source>
        <strain evidence="2 3">CSW-10</strain>
    </source>
</reference>
<keyword evidence="1" id="KW-0472">Membrane</keyword>
<keyword evidence="1" id="KW-0812">Transmembrane</keyword>
<evidence type="ECO:0000313" key="2">
    <source>
        <dbReference type="EMBL" id="QJQ32825.1"/>
    </source>
</evidence>
<accession>A0A6M4AUN6</accession>
<dbReference type="RefSeq" id="WP_169946472.1">
    <property type="nucleotide sequence ID" value="NZ_CP053015.1"/>
</dbReference>
<gene>
    <name evidence="2" type="ORF">GV829_10535</name>
</gene>
<dbReference type="Proteomes" id="UP000503018">
    <property type="component" value="Chromosome"/>
</dbReference>
<feature type="transmembrane region" description="Helical" evidence="1">
    <location>
        <begin position="83"/>
        <end position="101"/>
    </location>
</feature>
<dbReference type="AlphaFoldDB" id="A0A6M4AUN6"/>
<dbReference type="EMBL" id="CP053015">
    <property type="protein sequence ID" value="QJQ32825.1"/>
    <property type="molecule type" value="Genomic_DNA"/>
</dbReference>
<keyword evidence="1" id="KW-1133">Transmembrane helix</keyword>
<keyword evidence="3" id="KW-1185">Reference proteome</keyword>
<evidence type="ECO:0000313" key="3">
    <source>
        <dbReference type="Proteomes" id="UP000503018"/>
    </source>
</evidence>
<feature type="transmembrane region" description="Helical" evidence="1">
    <location>
        <begin position="113"/>
        <end position="133"/>
    </location>
</feature>
<name>A0A6M4AUN6_9SPHN</name>
<dbReference type="KEGG" id="slan:GV829_10535"/>
<sequence>MNSRFATAEDRALQSWWSRFAGSPMQQAIQLEQFTDAFVETRQGTCWLDGESAWLLESDERREFTERAREIIAQRFAMEGRGLMAMMIVAPIAFMLVQWVLGSLAGLADPWPMRAAIGVVFSLAFAASMPVYWQKWRLEALRQRMRLRMADRAPLSGDAIADRKRSNPWQTLTQALVVIVLLVTLAAGLATYPPVARLIAPMGLNLTEEMVMTRLTPWLLVMIVLVWAMFGLSRIRRWRNGRRDARLAEDRMLASRTLPVDIVPTVHPLAGDIDRL</sequence>
<proteinExistence type="predicted"/>
<evidence type="ECO:0000256" key="1">
    <source>
        <dbReference type="SAM" id="Phobius"/>
    </source>
</evidence>
<protein>
    <submittedName>
        <fullName evidence="2">Uncharacterized protein</fullName>
    </submittedName>
</protein>